<feature type="binding site" evidence="10">
    <location>
        <begin position="41"/>
        <end position="48"/>
    </location>
    <ligand>
        <name>ATP</name>
        <dbReference type="ChEBI" id="CHEBI:30616"/>
    </ligand>
</feature>
<evidence type="ECO:0000313" key="15">
    <source>
        <dbReference type="Proteomes" id="UP000231276"/>
    </source>
</evidence>
<evidence type="ECO:0000256" key="4">
    <source>
        <dbReference type="ARBA" id="ARBA00022679"/>
    </source>
</evidence>
<comment type="function">
    <text evidence="2 10 12">Catalyzes the transfer of a dimethylallyl group onto the adenine at position 37 in tRNAs that read codons beginning with uridine, leading to the formation of N6-(dimethylallyl)adenosine (i(6)A).</text>
</comment>
<dbReference type="InterPro" id="IPR018022">
    <property type="entry name" value="IPT"/>
</dbReference>
<sequence length="327" mass="38087">MILNTEAMREESVKLKKYFGIKNLMNKRQSAEKAKIIVILGPTSSGKTELSIDAAKKFKGEIISADSRQVYKELKIGTGKITKKEMKGVPHHLLGAAGVNENFTVQDFKESAEEKIEEILRKKNLPIIVGGTGFYIRAIVDGIEFAKIPPNQRLRKKLKNKDRKELFLILKKMDEKGAKTIDRNNSRRLIRAIEIAKSLGKIPKVRKAPKYEVLQIGLDIKDGKLKEKIRKRINEWFKRGLIKEGEKLKKKINQERFDELGLEYGLLGEFLRGEISREKLVEKMNIKTFQYVKRQRTWFRRDKKIKWFKPDEKREVFGEIKKFLDSK</sequence>
<dbReference type="InterPro" id="IPR039657">
    <property type="entry name" value="Dimethylallyltransferase"/>
</dbReference>
<dbReference type="Gene3D" id="1.10.20.140">
    <property type="match status" value="1"/>
</dbReference>
<dbReference type="HAMAP" id="MF_00185">
    <property type="entry name" value="IPP_trans"/>
    <property type="match status" value="1"/>
</dbReference>
<evidence type="ECO:0000256" key="8">
    <source>
        <dbReference type="ARBA" id="ARBA00022842"/>
    </source>
</evidence>
<organism evidence="14 15">
    <name type="scientific">Candidatus Campbellbacteria bacterium CG22_combo_CG10-13_8_21_14_all_43_18</name>
    <dbReference type="NCBI Taxonomy" id="1974530"/>
    <lineage>
        <taxon>Bacteria</taxon>
        <taxon>Candidatus Campbelliibacteriota</taxon>
    </lineage>
</organism>
<dbReference type="EMBL" id="PCTS01000010">
    <property type="protein sequence ID" value="PIP86676.1"/>
    <property type="molecule type" value="Genomic_DNA"/>
</dbReference>
<gene>
    <name evidence="10" type="primary">miaA</name>
    <name evidence="14" type="ORF">COW82_00720</name>
</gene>
<reference evidence="14 15" key="1">
    <citation type="submission" date="2017-09" db="EMBL/GenBank/DDBJ databases">
        <title>Depth-based differentiation of microbial function through sediment-hosted aquifers and enrichment of novel symbionts in the deep terrestrial subsurface.</title>
        <authorList>
            <person name="Probst A.J."/>
            <person name="Ladd B."/>
            <person name="Jarett J.K."/>
            <person name="Geller-Mcgrath D.E."/>
            <person name="Sieber C.M."/>
            <person name="Emerson J.B."/>
            <person name="Anantharaman K."/>
            <person name="Thomas B.C."/>
            <person name="Malmstrom R."/>
            <person name="Stieglmeier M."/>
            <person name="Klingl A."/>
            <person name="Woyke T."/>
            <person name="Ryan C.M."/>
            <person name="Banfield J.F."/>
        </authorList>
    </citation>
    <scope>NUCLEOTIDE SEQUENCE [LARGE SCALE GENOMIC DNA]</scope>
    <source>
        <strain evidence="14">CG22_combo_CG10-13_8_21_14_all_43_18</strain>
    </source>
</reference>
<keyword evidence="7 10" id="KW-0067">ATP-binding</keyword>
<evidence type="ECO:0000313" key="14">
    <source>
        <dbReference type="EMBL" id="PIP86676.1"/>
    </source>
</evidence>
<comment type="similarity">
    <text evidence="3 10 13">Belongs to the IPP transferase family.</text>
</comment>
<dbReference type="PANTHER" id="PTHR11088:SF60">
    <property type="entry name" value="TRNA DIMETHYLALLYLTRANSFERASE"/>
    <property type="match status" value="1"/>
</dbReference>
<evidence type="ECO:0000256" key="9">
    <source>
        <dbReference type="ARBA" id="ARBA00049563"/>
    </source>
</evidence>
<dbReference type="Pfam" id="PF01715">
    <property type="entry name" value="IPPT"/>
    <property type="match status" value="1"/>
</dbReference>
<dbReference type="AlphaFoldDB" id="A0A2H0DWX7"/>
<dbReference type="GO" id="GO:0005524">
    <property type="term" value="F:ATP binding"/>
    <property type="evidence" value="ECO:0007669"/>
    <property type="project" value="UniProtKB-UniRule"/>
</dbReference>
<evidence type="ECO:0000256" key="11">
    <source>
        <dbReference type="RuleBase" id="RU003783"/>
    </source>
</evidence>
<dbReference type="NCBIfam" id="TIGR00174">
    <property type="entry name" value="miaA"/>
    <property type="match status" value="1"/>
</dbReference>
<evidence type="ECO:0000256" key="13">
    <source>
        <dbReference type="RuleBase" id="RU003785"/>
    </source>
</evidence>
<comment type="caution">
    <text evidence="14">The sequence shown here is derived from an EMBL/GenBank/DDBJ whole genome shotgun (WGS) entry which is preliminary data.</text>
</comment>
<proteinExistence type="inferred from homology"/>
<name>A0A2H0DWX7_9BACT</name>
<evidence type="ECO:0000256" key="10">
    <source>
        <dbReference type="HAMAP-Rule" id="MF_00185"/>
    </source>
</evidence>
<evidence type="ECO:0000256" key="12">
    <source>
        <dbReference type="RuleBase" id="RU003784"/>
    </source>
</evidence>
<keyword evidence="4 10" id="KW-0808">Transferase</keyword>
<dbReference type="SUPFAM" id="SSF52540">
    <property type="entry name" value="P-loop containing nucleoside triphosphate hydrolases"/>
    <property type="match status" value="1"/>
</dbReference>
<dbReference type="InterPro" id="IPR027417">
    <property type="entry name" value="P-loop_NTPase"/>
</dbReference>
<comment type="cofactor">
    <cofactor evidence="1 10">
        <name>Mg(2+)</name>
        <dbReference type="ChEBI" id="CHEBI:18420"/>
    </cofactor>
</comment>
<feature type="site" description="Interaction with substrate tRNA" evidence="10">
    <location>
        <position position="132"/>
    </location>
</feature>
<evidence type="ECO:0000256" key="7">
    <source>
        <dbReference type="ARBA" id="ARBA00022840"/>
    </source>
</evidence>
<protein>
    <recommendedName>
        <fullName evidence="10">tRNA dimethylallyltransferase</fullName>
        <ecNumber evidence="10">2.5.1.75</ecNumber>
    </recommendedName>
    <alternativeName>
        <fullName evidence="10">Dimethylallyl diphosphate:tRNA dimethylallyltransferase</fullName>
        <shortName evidence="10">DMAPP:tRNA dimethylallyltransferase</shortName>
        <shortName evidence="10">DMATase</shortName>
    </alternativeName>
    <alternativeName>
        <fullName evidence="10">Isopentenyl-diphosphate:tRNA isopentenyltransferase</fullName>
        <shortName evidence="10">IPP transferase</shortName>
        <shortName evidence="10">IPPT</shortName>
        <shortName evidence="10">IPTase</shortName>
    </alternativeName>
</protein>
<comment type="catalytic activity">
    <reaction evidence="9 10 11">
        <text>adenosine(37) in tRNA + dimethylallyl diphosphate = N(6)-dimethylallyladenosine(37) in tRNA + diphosphate</text>
        <dbReference type="Rhea" id="RHEA:26482"/>
        <dbReference type="Rhea" id="RHEA-COMP:10162"/>
        <dbReference type="Rhea" id="RHEA-COMP:10375"/>
        <dbReference type="ChEBI" id="CHEBI:33019"/>
        <dbReference type="ChEBI" id="CHEBI:57623"/>
        <dbReference type="ChEBI" id="CHEBI:74411"/>
        <dbReference type="ChEBI" id="CHEBI:74415"/>
        <dbReference type="EC" id="2.5.1.75"/>
    </reaction>
</comment>
<keyword evidence="8 10" id="KW-0460">Magnesium</keyword>
<feature type="binding site" evidence="10">
    <location>
        <begin position="43"/>
        <end position="48"/>
    </location>
    <ligand>
        <name>substrate</name>
    </ligand>
</feature>
<evidence type="ECO:0000256" key="1">
    <source>
        <dbReference type="ARBA" id="ARBA00001946"/>
    </source>
</evidence>
<accession>A0A2H0DWX7</accession>
<dbReference type="GO" id="GO:0006400">
    <property type="term" value="P:tRNA modification"/>
    <property type="evidence" value="ECO:0007669"/>
    <property type="project" value="TreeGrafter"/>
</dbReference>
<feature type="site" description="Interaction with substrate tRNA" evidence="10">
    <location>
        <position position="155"/>
    </location>
</feature>
<comment type="subunit">
    <text evidence="10">Monomer.</text>
</comment>
<keyword evidence="6 10" id="KW-0547">Nucleotide-binding</keyword>
<dbReference type="GO" id="GO:0052381">
    <property type="term" value="F:tRNA dimethylallyltransferase activity"/>
    <property type="evidence" value="ECO:0007669"/>
    <property type="project" value="UniProtKB-UniRule"/>
</dbReference>
<evidence type="ECO:0000256" key="6">
    <source>
        <dbReference type="ARBA" id="ARBA00022741"/>
    </source>
</evidence>
<feature type="region of interest" description="Interaction with substrate tRNA" evidence="10">
    <location>
        <begin position="66"/>
        <end position="69"/>
    </location>
</feature>
<dbReference type="Gene3D" id="3.40.50.300">
    <property type="entry name" value="P-loop containing nucleotide triphosphate hydrolases"/>
    <property type="match status" value="1"/>
</dbReference>
<dbReference type="EC" id="2.5.1.75" evidence="10"/>
<comment type="caution">
    <text evidence="10">Lacks conserved residue(s) required for the propagation of feature annotation.</text>
</comment>
<dbReference type="Proteomes" id="UP000231276">
    <property type="component" value="Unassembled WGS sequence"/>
</dbReference>
<evidence type="ECO:0000256" key="3">
    <source>
        <dbReference type="ARBA" id="ARBA00005842"/>
    </source>
</evidence>
<dbReference type="PANTHER" id="PTHR11088">
    <property type="entry name" value="TRNA DIMETHYLALLYLTRANSFERASE"/>
    <property type="match status" value="1"/>
</dbReference>
<evidence type="ECO:0000256" key="2">
    <source>
        <dbReference type="ARBA" id="ARBA00003213"/>
    </source>
</evidence>
<keyword evidence="5 10" id="KW-0819">tRNA processing</keyword>
<evidence type="ECO:0000256" key="5">
    <source>
        <dbReference type="ARBA" id="ARBA00022694"/>
    </source>
</evidence>